<evidence type="ECO:0000313" key="2">
    <source>
        <dbReference type="Proteomes" id="UP000186601"/>
    </source>
</evidence>
<keyword evidence="2" id="KW-1185">Reference proteome</keyword>
<evidence type="ECO:0000313" key="1">
    <source>
        <dbReference type="EMBL" id="PSR85630.1"/>
    </source>
</evidence>
<dbReference type="Proteomes" id="UP000186601">
    <property type="component" value="Unassembled WGS sequence"/>
</dbReference>
<name>A0A2R6P5E8_9APHY</name>
<reference evidence="1 2" key="1">
    <citation type="submission" date="2018-02" db="EMBL/GenBank/DDBJ databases">
        <title>Genome sequence of the basidiomycete white-rot fungus Phlebia centrifuga.</title>
        <authorList>
            <person name="Granchi Z."/>
            <person name="Peng M."/>
            <person name="de Vries R.P."/>
            <person name="Hilden K."/>
            <person name="Makela M.R."/>
            <person name="Grigoriev I."/>
            <person name="Riley R."/>
        </authorList>
    </citation>
    <scope>NUCLEOTIDE SEQUENCE [LARGE SCALE GENOMIC DNA]</scope>
    <source>
        <strain evidence="1 2">FBCC195</strain>
    </source>
</reference>
<dbReference type="EMBL" id="MLYV02000529">
    <property type="protein sequence ID" value="PSR85630.1"/>
    <property type="molecule type" value="Genomic_DNA"/>
</dbReference>
<accession>A0A2R6P5E8</accession>
<protein>
    <submittedName>
        <fullName evidence="1">Uncharacterized protein</fullName>
    </submittedName>
</protein>
<dbReference type="AlphaFoldDB" id="A0A2R6P5E8"/>
<organism evidence="1 2">
    <name type="scientific">Hermanssonia centrifuga</name>
    <dbReference type="NCBI Taxonomy" id="98765"/>
    <lineage>
        <taxon>Eukaryota</taxon>
        <taxon>Fungi</taxon>
        <taxon>Dikarya</taxon>
        <taxon>Basidiomycota</taxon>
        <taxon>Agaricomycotina</taxon>
        <taxon>Agaricomycetes</taxon>
        <taxon>Polyporales</taxon>
        <taxon>Meruliaceae</taxon>
        <taxon>Hermanssonia</taxon>
    </lineage>
</organism>
<comment type="caution">
    <text evidence="1">The sequence shown here is derived from an EMBL/GenBank/DDBJ whole genome shotgun (WGS) entry which is preliminary data.</text>
</comment>
<gene>
    <name evidence="1" type="ORF">PHLCEN_2v5386</name>
</gene>
<sequence>MRQDSQILALASITPLPLSPSFPGAMELDHWLCFCSVTGPRISFLLWQGLLNQVNPSKTRWNARCGKKHESRFRESNIILHNHRYAFIDSTSENLSLPQQPFPANIMAGF</sequence>
<proteinExistence type="predicted"/>